<evidence type="ECO:0000313" key="2">
    <source>
        <dbReference type="Proteomes" id="UP001580391"/>
    </source>
</evidence>
<organism evidence="1 2">
    <name type="scientific">Leptospira wolffii</name>
    <dbReference type="NCBI Taxonomy" id="409998"/>
    <lineage>
        <taxon>Bacteria</taxon>
        <taxon>Pseudomonadati</taxon>
        <taxon>Spirochaetota</taxon>
        <taxon>Spirochaetia</taxon>
        <taxon>Leptospirales</taxon>
        <taxon>Leptospiraceae</taxon>
        <taxon>Leptospira</taxon>
    </lineage>
</organism>
<keyword evidence="2" id="KW-1185">Reference proteome</keyword>
<name>A0ABV5BTR8_9LEPT</name>
<comment type="caution">
    <text evidence="1">The sequence shown here is derived from an EMBL/GenBank/DDBJ whole genome shotgun (WGS) entry which is preliminary data.</text>
</comment>
<dbReference type="Proteomes" id="UP001580391">
    <property type="component" value="Unassembled WGS sequence"/>
</dbReference>
<evidence type="ECO:0000313" key="1">
    <source>
        <dbReference type="EMBL" id="MFB5738710.1"/>
    </source>
</evidence>
<dbReference type="EMBL" id="JBHILJ010000027">
    <property type="protein sequence ID" value="MFB5738710.1"/>
    <property type="molecule type" value="Genomic_DNA"/>
</dbReference>
<gene>
    <name evidence="1" type="ORF">ACE5IX_19510</name>
</gene>
<dbReference type="RefSeq" id="WP_375517825.1">
    <property type="nucleotide sequence ID" value="NZ_JBHILI010000018.1"/>
</dbReference>
<accession>A0ABV5BTR8</accession>
<reference evidence="1 2" key="1">
    <citation type="submission" date="2024-09" db="EMBL/GenBank/DDBJ databases">
        <title>Taxonomic and Genotyping Characterization of Leptospira Strains isolated from Multiple Sources in Colombia highlights the importance of intermediate species.</title>
        <authorList>
            <person name="Torres Higuera L."/>
            <person name="Rojas Tapias D."/>
            <person name="Jimenez Velasquez S."/>
            <person name="Renjifo Ibanez C."/>
        </authorList>
    </citation>
    <scope>NUCLEOTIDE SEQUENCE [LARGE SCALE GENOMIC DNA]</scope>
    <source>
        <strain evidence="1 2">Lep080</strain>
    </source>
</reference>
<sequence>MTVLLWNFDPIYRIVYLSAKGLIFVKVDLEKFHNEFSLWLPVGIGLLLVPLRRGLELVGAFSFVFLESLYNRWLHRAESPDLHKQIAHLKSIEVKLKTDLEKKKSFTRDIFTILSPENMRFLAKNLLNINEFSLSKVKENVGIGSFLTYNVRTDEYQQMERSDAFNGILVHSFSNKYGLVAFSGFLPAEILPFEDPKNKTIGNYKYDPDKSRLVYTSYTTCHGRVKENDQIFEILNCEKYTNVSNPIQDLQF</sequence>
<protein>
    <submittedName>
        <fullName evidence="1">Uncharacterized protein</fullName>
    </submittedName>
</protein>
<proteinExistence type="predicted"/>